<evidence type="ECO:0000256" key="2">
    <source>
        <dbReference type="RuleBase" id="RU003750"/>
    </source>
</evidence>
<keyword evidence="4" id="KW-1133">Transmembrane helix</keyword>
<reference evidence="6" key="1">
    <citation type="journal article" date="2019" name="Int. J. Syst. Evol. Microbiol.">
        <title>The Global Catalogue of Microorganisms (GCM) 10K type strain sequencing project: providing services to taxonomists for standard genome sequencing and annotation.</title>
        <authorList>
            <consortium name="The Broad Institute Genomics Platform"/>
            <consortium name="The Broad Institute Genome Sequencing Center for Infectious Disease"/>
            <person name="Wu L."/>
            <person name="Ma J."/>
        </authorList>
    </citation>
    <scope>NUCLEOTIDE SEQUENCE [LARGE SCALE GENOMIC DNA]</scope>
    <source>
        <strain evidence="6">CCUG 62763</strain>
    </source>
</reference>
<evidence type="ECO:0000256" key="4">
    <source>
        <dbReference type="SAM" id="Phobius"/>
    </source>
</evidence>
<feature type="transmembrane region" description="Helical" evidence="4">
    <location>
        <begin position="79"/>
        <end position="105"/>
    </location>
</feature>
<evidence type="ECO:0000313" key="5">
    <source>
        <dbReference type="EMBL" id="MFC4693193.1"/>
    </source>
</evidence>
<dbReference type="Pfam" id="PF01066">
    <property type="entry name" value="CDP-OH_P_transf"/>
    <property type="match status" value="1"/>
</dbReference>
<dbReference type="Gene3D" id="1.20.120.1760">
    <property type="match status" value="1"/>
</dbReference>
<gene>
    <name evidence="5" type="ORF">ACFO3M_07320</name>
</gene>
<keyword evidence="4" id="KW-0472">Membrane</keyword>
<feature type="transmembrane region" description="Helical" evidence="4">
    <location>
        <begin position="229"/>
        <end position="249"/>
    </location>
</feature>
<comment type="caution">
    <text evidence="5">The sequence shown here is derived from an EMBL/GenBank/DDBJ whole genome shotgun (WGS) entry which is preliminary data.</text>
</comment>
<dbReference type="InterPro" id="IPR043130">
    <property type="entry name" value="CDP-OH_PTrfase_TM_dom"/>
</dbReference>
<evidence type="ECO:0000313" key="6">
    <source>
        <dbReference type="Proteomes" id="UP001596025"/>
    </source>
</evidence>
<keyword evidence="6" id="KW-1185">Reference proteome</keyword>
<feature type="transmembrane region" description="Helical" evidence="4">
    <location>
        <begin position="52"/>
        <end position="73"/>
    </location>
</feature>
<organism evidence="5 6">
    <name type="scientific">Geodermatophilus arenarius</name>
    <dbReference type="NCBI Taxonomy" id="1137990"/>
    <lineage>
        <taxon>Bacteria</taxon>
        <taxon>Bacillati</taxon>
        <taxon>Actinomycetota</taxon>
        <taxon>Actinomycetes</taxon>
        <taxon>Geodermatophilales</taxon>
        <taxon>Geodermatophilaceae</taxon>
        <taxon>Geodermatophilus</taxon>
    </lineage>
</organism>
<comment type="similarity">
    <text evidence="2">Belongs to the CDP-alcohol phosphatidyltransferase class-I family.</text>
</comment>
<evidence type="ECO:0000256" key="3">
    <source>
        <dbReference type="SAM" id="MobiDB-lite"/>
    </source>
</evidence>
<keyword evidence="1 2" id="KW-0808">Transferase</keyword>
<keyword evidence="4" id="KW-0812">Transmembrane</keyword>
<dbReference type="PROSITE" id="PS00379">
    <property type="entry name" value="CDP_ALCOHOL_P_TRANSF"/>
    <property type="match status" value="1"/>
</dbReference>
<evidence type="ECO:0000256" key="1">
    <source>
        <dbReference type="ARBA" id="ARBA00022679"/>
    </source>
</evidence>
<accession>A0ABV9LHP1</accession>
<sequence length="257" mass="26662">MDHSSAALVVPRPGRPGGESLRATLRRLSSAQKGAAGAPAYSRFVNRPLGRVFAALAFHAGLTPNAVTAVSGATTATGIVLLALAPPSVPTALAVAACLVLGYALDAADGQLARLRGGGSPAGEWLDHMVDAAKASGLHLAVLVGLYRSTDVDPVLLLVPLGYCVVDAVTYFGTMLNEALRAQHGVATRAQPTAQRVGVGRSLLTLPTDYGLLACTFVLYGWTAVFVPVYTVLFLAAAGFLALASVKWFREMGRLPR</sequence>
<feature type="transmembrane region" description="Helical" evidence="4">
    <location>
        <begin position="203"/>
        <end position="223"/>
    </location>
</feature>
<dbReference type="EMBL" id="JBHSGR010000006">
    <property type="protein sequence ID" value="MFC4693193.1"/>
    <property type="molecule type" value="Genomic_DNA"/>
</dbReference>
<feature type="region of interest" description="Disordered" evidence="3">
    <location>
        <begin position="1"/>
        <end position="20"/>
    </location>
</feature>
<dbReference type="RefSeq" id="WP_387987916.1">
    <property type="nucleotide sequence ID" value="NZ_JBHSGR010000006.1"/>
</dbReference>
<dbReference type="Proteomes" id="UP001596025">
    <property type="component" value="Unassembled WGS sequence"/>
</dbReference>
<dbReference type="InterPro" id="IPR048254">
    <property type="entry name" value="CDP_ALCOHOL_P_TRANSF_CS"/>
</dbReference>
<dbReference type="InterPro" id="IPR000462">
    <property type="entry name" value="CDP-OH_P_trans"/>
</dbReference>
<name>A0ABV9LHP1_9ACTN</name>
<protein>
    <submittedName>
        <fullName evidence="5">CDP-alcohol phosphatidyltransferase family protein</fullName>
    </submittedName>
</protein>
<proteinExistence type="inferred from homology"/>